<sequence length="276" mass="31332">MSRTAPPGKFASEICSFRDEMPHIPFDYFARALLPYQVDDRAIAAKYQQLPEFRTSYTRFYQLTSISETTPVHDTLVQLMNHIVDSERGSLAISDSVALYFTISTSTHGIKSSAGICRPEICGVQRLRASDEPVTWSIVSIACEYKRQNPPSKLLDDNLHTFDVDAQPPIPEPPSEIPYPSKQSHIFSNRPVSISEQDTQLDWYLLEMRSHQVTRDAVLGILFMGPYVSFWYAVSDSTIKSQFIPVDSSYFITVLMYLARANPVQLGYSPHFWTSD</sequence>
<evidence type="ECO:0000313" key="2">
    <source>
        <dbReference type="Proteomes" id="UP000663843"/>
    </source>
</evidence>
<gene>
    <name evidence="1" type="ORF">RDB_LOCUS72254</name>
</gene>
<proteinExistence type="predicted"/>
<dbReference type="EMBL" id="CAJMWT010002273">
    <property type="protein sequence ID" value="CAE6438195.1"/>
    <property type="molecule type" value="Genomic_DNA"/>
</dbReference>
<comment type="caution">
    <text evidence="1">The sequence shown here is derived from an EMBL/GenBank/DDBJ whole genome shotgun (WGS) entry which is preliminary data.</text>
</comment>
<dbReference type="Proteomes" id="UP000663843">
    <property type="component" value="Unassembled WGS sequence"/>
</dbReference>
<accession>A0A8H2XYK4</accession>
<reference evidence="1" key="1">
    <citation type="submission" date="2021-01" db="EMBL/GenBank/DDBJ databases">
        <authorList>
            <person name="Kaushik A."/>
        </authorList>
    </citation>
    <scope>NUCLEOTIDE SEQUENCE</scope>
    <source>
        <strain evidence="1">AG2-2IIIB</strain>
    </source>
</reference>
<name>A0A8H2XYK4_9AGAM</name>
<dbReference type="AlphaFoldDB" id="A0A8H2XYK4"/>
<protein>
    <submittedName>
        <fullName evidence="1">Uncharacterized protein</fullName>
    </submittedName>
</protein>
<organism evidence="1 2">
    <name type="scientific">Rhizoctonia solani</name>
    <dbReference type="NCBI Taxonomy" id="456999"/>
    <lineage>
        <taxon>Eukaryota</taxon>
        <taxon>Fungi</taxon>
        <taxon>Dikarya</taxon>
        <taxon>Basidiomycota</taxon>
        <taxon>Agaricomycotina</taxon>
        <taxon>Agaricomycetes</taxon>
        <taxon>Cantharellales</taxon>
        <taxon>Ceratobasidiaceae</taxon>
        <taxon>Rhizoctonia</taxon>
    </lineage>
</organism>
<evidence type="ECO:0000313" key="1">
    <source>
        <dbReference type="EMBL" id="CAE6438195.1"/>
    </source>
</evidence>